<dbReference type="Proteomes" id="UP000789525">
    <property type="component" value="Unassembled WGS sequence"/>
</dbReference>
<dbReference type="EMBL" id="CAJVPT010004123">
    <property type="protein sequence ID" value="CAG8504405.1"/>
    <property type="molecule type" value="Genomic_DNA"/>
</dbReference>
<name>A0ACA9L0K4_9GLOM</name>
<organism evidence="1 2">
    <name type="scientific">Acaulospora colombiana</name>
    <dbReference type="NCBI Taxonomy" id="27376"/>
    <lineage>
        <taxon>Eukaryota</taxon>
        <taxon>Fungi</taxon>
        <taxon>Fungi incertae sedis</taxon>
        <taxon>Mucoromycota</taxon>
        <taxon>Glomeromycotina</taxon>
        <taxon>Glomeromycetes</taxon>
        <taxon>Diversisporales</taxon>
        <taxon>Acaulosporaceae</taxon>
        <taxon>Acaulospora</taxon>
    </lineage>
</organism>
<evidence type="ECO:0000313" key="1">
    <source>
        <dbReference type="EMBL" id="CAG8504405.1"/>
    </source>
</evidence>
<keyword evidence="2" id="KW-1185">Reference proteome</keyword>
<evidence type="ECO:0000313" key="2">
    <source>
        <dbReference type="Proteomes" id="UP000789525"/>
    </source>
</evidence>
<reference evidence="1" key="1">
    <citation type="submission" date="2021-06" db="EMBL/GenBank/DDBJ databases">
        <authorList>
            <person name="Kallberg Y."/>
            <person name="Tangrot J."/>
            <person name="Rosling A."/>
        </authorList>
    </citation>
    <scope>NUCLEOTIDE SEQUENCE</scope>
    <source>
        <strain evidence="1">CL356</strain>
    </source>
</reference>
<accession>A0ACA9L0K4</accession>
<comment type="caution">
    <text evidence="1">The sequence shown here is derived from an EMBL/GenBank/DDBJ whole genome shotgun (WGS) entry which is preliminary data.</text>
</comment>
<sequence>MNFLKHNHHFLGKFFNNNNRSPDEVKRCFRYGSSSQVRDNVHVKWYIDGKNYFYAVSEALMAAKAEILIEGWWLSPELYLRRPPCMNGEYRLDRILKKKAEEGVKIYIVLYNESKYLSLNSRHSEEVLQGLHQNILVTATKEIDSHTVKNLIGKAIVERIARAHANDEKFRIIVSLPLIPAFPVALDDSDSAIIRYNNLRYQSICRGKHSIIEQIKKAGCATPERYIGFYALRSYGKIDYSAIQRGLGVLEDELIAPNLFDESDLAGDYENDPTGAYVTEEILIHSSLLIADDRTVIIGSANLNDRSLNGDHDSEIAAIIEDKDYIESKMADTR</sequence>
<proteinExistence type="predicted"/>
<feature type="non-terminal residue" evidence="1">
    <location>
        <position position="334"/>
    </location>
</feature>
<gene>
    <name evidence="1" type="ORF">ACOLOM_LOCUS2941</name>
</gene>
<protein>
    <submittedName>
        <fullName evidence="1">15519_t:CDS:1</fullName>
    </submittedName>
</protein>